<sequence length="102" mass="11848">MKEKDISKMVNMASGLNINEDSVEKLKDVASKKGVIEKAEALEQEYAPKFQEFMRDHGDLAHLSNEDKARVILEYKEKLPMEEQKQFDKVLDMLKSYVKKVK</sequence>
<protein>
    <submittedName>
        <fullName evidence="1">Uncharacterized protein</fullName>
    </submittedName>
</protein>
<accession>A0A3E3DUL8</accession>
<proteinExistence type="predicted"/>
<dbReference type="EMBL" id="QUSM01000008">
    <property type="protein sequence ID" value="RGD72984.1"/>
    <property type="molecule type" value="Genomic_DNA"/>
</dbReference>
<dbReference type="Proteomes" id="UP000261212">
    <property type="component" value="Unassembled WGS sequence"/>
</dbReference>
<evidence type="ECO:0000313" key="1">
    <source>
        <dbReference type="EMBL" id="RGD72984.1"/>
    </source>
</evidence>
<evidence type="ECO:0000313" key="2">
    <source>
        <dbReference type="Proteomes" id="UP000261212"/>
    </source>
</evidence>
<gene>
    <name evidence="1" type="ORF">DW687_10990</name>
</gene>
<comment type="caution">
    <text evidence="1">The sequence shown here is derived from an EMBL/GenBank/DDBJ whole genome shotgun (WGS) entry which is preliminary data.</text>
</comment>
<organism evidence="1 2">
    <name type="scientific">Anaerofustis stercorihominis</name>
    <dbReference type="NCBI Taxonomy" id="214853"/>
    <lineage>
        <taxon>Bacteria</taxon>
        <taxon>Bacillati</taxon>
        <taxon>Bacillota</taxon>
        <taxon>Clostridia</taxon>
        <taxon>Eubacteriales</taxon>
        <taxon>Eubacteriaceae</taxon>
        <taxon>Anaerofustis</taxon>
    </lineage>
</organism>
<dbReference type="AlphaFoldDB" id="A0A3E3DUL8"/>
<name>A0A3E3DUL8_9FIRM</name>
<dbReference type="RefSeq" id="WP_117532754.1">
    <property type="nucleotide sequence ID" value="NZ_QUSM01000008.1"/>
</dbReference>
<reference evidence="1 2" key="1">
    <citation type="submission" date="2018-08" db="EMBL/GenBank/DDBJ databases">
        <title>A genome reference for cultivated species of the human gut microbiota.</title>
        <authorList>
            <person name="Zou Y."/>
            <person name="Xue W."/>
            <person name="Luo G."/>
        </authorList>
    </citation>
    <scope>NUCLEOTIDE SEQUENCE [LARGE SCALE GENOMIC DNA]</scope>
    <source>
        <strain evidence="1 2">AM25-6</strain>
    </source>
</reference>